<sequence length="118" mass="12926">MTNPTNPYGNSYPPQEPQDNTPHEAPPYVTPQQPQQQPPYGQPQQQLPSGQPQQQPPYGQQPPYAQPNPYQSMDKNDSSTGGILSTLLAVFTLSIPVLILIAAVVIFIFWLSLAASIL</sequence>
<keyword evidence="2" id="KW-0812">Transmembrane</keyword>
<dbReference type="SUPFAM" id="SSF81995">
    <property type="entry name" value="beta-sandwich domain of Sec23/24"/>
    <property type="match status" value="1"/>
</dbReference>
<organism evidence="3 4">
    <name type="scientific">Corynebacterium meitnerae</name>
    <dbReference type="NCBI Taxonomy" id="2913498"/>
    <lineage>
        <taxon>Bacteria</taxon>
        <taxon>Bacillati</taxon>
        <taxon>Actinomycetota</taxon>
        <taxon>Actinomycetes</taxon>
        <taxon>Mycobacteriales</taxon>
        <taxon>Corynebacteriaceae</taxon>
        <taxon>Corynebacterium</taxon>
    </lineage>
</organism>
<dbReference type="EMBL" id="JAKMUS010000001">
    <property type="protein sequence ID" value="MCZ9293109.1"/>
    <property type="molecule type" value="Genomic_DNA"/>
</dbReference>
<feature type="compositionally biased region" description="Low complexity" evidence="1">
    <location>
        <begin position="42"/>
        <end position="71"/>
    </location>
</feature>
<feature type="transmembrane region" description="Helical" evidence="2">
    <location>
        <begin position="83"/>
        <end position="113"/>
    </location>
</feature>
<reference evidence="3" key="1">
    <citation type="submission" date="2022-02" db="EMBL/GenBank/DDBJ databases">
        <title>Corynebacterium sp. from urogenital microbiome.</title>
        <authorList>
            <person name="Cappelli E.A."/>
            <person name="Ribeiro T.G."/>
            <person name="Peixe L."/>
        </authorList>
    </citation>
    <scope>NUCLEOTIDE SEQUENCE</scope>
    <source>
        <strain evidence="3">C8Ua_172</strain>
    </source>
</reference>
<comment type="caution">
    <text evidence="3">The sequence shown here is derived from an EMBL/GenBank/DDBJ whole genome shotgun (WGS) entry which is preliminary data.</text>
</comment>
<keyword evidence="2" id="KW-1133">Transmembrane helix</keyword>
<evidence type="ECO:0000313" key="4">
    <source>
        <dbReference type="Proteomes" id="UP001146468"/>
    </source>
</evidence>
<keyword evidence="4" id="KW-1185">Reference proteome</keyword>
<gene>
    <name evidence="3" type="ORF">L8U60_01230</name>
</gene>
<dbReference type="Proteomes" id="UP001146468">
    <property type="component" value="Unassembled WGS sequence"/>
</dbReference>
<evidence type="ECO:0000256" key="1">
    <source>
        <dbReference type="SAM" id="MobiDB-lite"/>
    </source>
</evidence>
<evidence type="ECO:0000256" key="2">
    <source>
        <dbReference type="SAM" id="Phobius"/>
    </source>
</evidence>
<protein>
    <submittedName>
        <fullName evidence="3">Uncharacterized protein</fullName>
    </submittedName>
</protein>
<proteinExistence type="predicted"/>
<dbReference type="AlphaFoldDB" id="A0A9X3LS08"/>
<dbReference type="RefSeq" id="WP_269964561.1">
    <property type="nucleotide sequence ID" value="NZ_JAKMUS010000001.1"/>
</dbReference>
<keyword evidence="2" id="KW-0472">Membrane</keyword>
<evidence type="ECO:0000313" key="3">
    <source>
        <dbReference type="EMBL" id="MCZ9293109.1"/>
    </source>
</evidence>
<feature type="compositionally biased region" description="Polar residues" evidence="1">
    <location>
        <begin position="1"/>
        <end position="20"/>
    </location>
</feature>
<feature type="region of interest" description="Disordered" evidence="1">
    <location>
        <begin position="1"/>
        <end position="79"/>
    </location>
</feature>
<accession>A0A9X3LS08</accession>
<name>A0A9X3LS08_9CORY</name>